<evidence type="ECO:0000313" key="1">
    <source>
        <dbReference type="EMBL" id="KAG5623783.1"/>
    </source>
</evidence>
<sequence length="64" mass="7235">QKIYHRLLNQAIKNKSSGSPKNNAIFDVPESSGSPNNNAIFDIPEVYERPIHKKKAIGPCFFHQ</sequence>
<accession>A0A9J6AIE0</accession>
<gene>
    <name evidence="1" type="ORF">H5410_009001</name>
</gene>
<evidence type="ECO:0000313" key="2">
    <source>
        <dbReference type="Proteomes" id="UP000824120"/>
    </source>
</evidence>
<comment type="caution">
    <text evidence="1">The sequence shown here is derived from an EMBL/GenBank/DDBJ whole genome shotgun (WGS) entry which is preliminary data.</text>
</comment>
<feature type="non-terminal residue" evidence="1">
    <location>
        <position position="1"/>
    </location>
</feature>
<organism evidence="1 2">
    <name type="scientific">Solanum commersonii</name>
    <name type="common">Commerson's wild potato</name>
    <name type="synonym">Commerson's nightshade</name>
    <dbReference type="NCBI Taxonomy" id="4109"/>
    <lineage>
        <taxon>Eukaryota</taxon>
        <taxon>Viridiplantae</taxon>
        <taxon>Streptophyta</taxon>
        <taxon>Embryophyta</taxon>
        <taxon>Tracheophyta</taxon>
        <taxon>Spermatophyta</taxon>
        <taxon>Magnoliopsida</taxon>
        <taxon>eudicotyledons</taxon>
        <taxon>Gunneridae</taxon>
        <taxon>Pentapetalae</taxon>
        <taxon>asterids</taxon>
        <taxon>lamiids</taxon>
        <taxon>Solanales</taxon>
        <taxon>Solanaceae</taxon>
        <taxon>Solanoideae</taxon>
        <taxon>Solaneae</taxon>
        <taxon>Solanum</taxon>
    </lineage>
</organism>
<dbReference type="Proteomes" id="UP000824120">
    <property type="component" value="Chromosome 2"/>
</dbReference>
<reference evidence="1 2" key="1">
    <citation type="submission" date="2020-09" db="EMBL/GenBank/DDBJ databases">
        <title>De no assembly of potato wild relative species, Solanum commersonii.</title>
        <authorList>
            <person name="Cho K."/>
        </authorList>
    </citation>
    <scope>NUCLEOTIDE SEQUENCE [LARGE SCALE GENOMIC DNA]</scope>
    <source>
        <strain evidence="1">LZ3.2</strain>
        <tissue evidence="1">Leaf</tissue>
    </source>
</reference>
<protein>
    <submittedName>
        <fullName evidence="1">Uncharacterized protein</fullName>
    </submittedName>
</protein>
<proteinExistence type="predicted"/>
<dbReference type="EMBL" id="JACXVP010000002">
    <property type="protein sequence ID" value="KAG5623783.1"/>
    <property type="molecule type" value="Genomic_DNA"/>
</dbReference>
<name>A0A9J6AIE0_SOLCO</name>
<feature type="non-terminal residue" evidence="1">
    <location>
        <position position="64"/>
    </location>
</feature>
<dbReference type="AlphaFoldDB" id="A0A9J6AIE0"/>
<keyword evidence="2" id="KW-1185">Reference proteome</keyword>